<protein>
    <recommendedName>
        <fullName evidence="3">Alpha/beta hydrolase</fullName>
    </recommendedName>
</protein>
<evidence type="ECO:0008006" key="3">
    <source>
        <dbReference type="Google" id="ProtNLM"/>
    </source>
</evidence>
<evidence type="ECO:0000313" key="1">
    <source>
        <dbReference type="EMBL" id="OAQ06910.1"/>
    </source>
</evidence>
<dbReference type="Proteomes" id="UP000078520">
    <property type="component" value="Unassembled WGS sequence"/>
</dbReference>
<sequence>MRVQEPTLFIHGYSGTYFSFRKMLKRFAKNHWGENSCVAIISRTGHIYFWGRPRSLIQVLFLENRENVAHQVKWIWKLLNQLKTNYGISHVNLVAHSMGCVSVLMYLNQYGYDGRNSKVKRVVTIGAPFNDLEVGKRTPYIEDHPLTTTGPVEMSPLYRWMKANNIGMPADIRFLNIAGNLQDGTFSDGQVSVNSALSLRYLVRDVRRQYQEYIIHGKQAEHSLLHENEQVDQIIGKFLTH</sequence>
<dbReference type="OrthoDB" id="503948at2"/>
<organism evidence="1 2">
    <name type="scientific">Ligilactobacillus aviarius</name>
    <dbReference type="NCBI Taxonomy" id="1606"/>
    <lineage>
        <taxon>Bacteria</taxon>
        <taxon>Bacillati</taxon>
        <taxon>Bacillota</taxon>
        <taxon>Bacilli</taxon>
        <taxon>Lactobacillales</taxon>
        <taxon>Lactobacillaceae</taxon>
        <taxon>Ligilactobacillus</taxon>
    </lineage>
</organism>
<dbReference type="SUPFAM" id="SSF53474">
    <property type="entry name" value="alpha/beta-Hydrolases"/>
    <property type="match status" value="1"/>
</dbReference>
<accession>A0A179C7D5</accession>
<dbReference type="AlphaFoldDB" id="A0A179C7D5"/>
<dbReference type="EMBL" id="LVKI01000046">
    <property type="protein sequence ID" value="OAQ06910.1"/>
    <property type="molecule type" value="Genomic_DNA"/>
</dbReference>
<dbReference type="Gene3D" id="3.40.50.1820">
    <property type="entry name" value="alpha/beta hydrolase"/>
    <property type="match status" value="1"/>
</dbReference>
<evidence type="ECO:0000313" key="2">
    <source>
        <dbReference type="Proteomes" id="UP000078520"/>
    </source>
</evidence>
<gene>
    <name evidence="1" type="ORF">A3O14_07155</name>
</gene>
<dbReference type="InterPro" id="IPR029058">
    <property type="entry name" value="AB_hydrolase_fold"/>
</dbReference>
<comment type="caution">
    <text evidence="1">The sequence shown here is derived from an EMBL/GenBank/DDBJ whole genome shotgun (WGS) entry which is preliminary data.</text>
</comment>
<name>A0A179C7D5_9LACO</name>
<reference evidence="2" key="1">
    <citation type="submission" date="2016-03" db="EMBL/GenBank/DDBJ databases">
        <authorList>
            <person name="Johnson T.J."/>
            <person name="Youmans B."/>
            <person name="Case K."/>
            <person name="Noll S."/>
        </authorList>
    </citation>
    <scope>NUCLEOTIDE SEQUENCE [LARGE SCALE GENOMIC DNA]</scope>
    <source>
        <strain evidence="2">UMNLAv8</strain>
    </source>
</reference>
<dbReference type="InterPro" id="IPR010315">
    <property type="entry name" value="DUF915_hydro-like"/>
</dbReference>
<dbReference type="RefSeq" id="WP_064208596.1">
    <property type="nucleotide sequence ID" value="NZ_LVKC01000047.1"/>
</dbReference>
<dbReference type="Pfam" id="PF06028">
    <property type="entry name" value="DUF915"/>
    <property type="match status" value="1"/>
</dbReference>
<proteinExistence type="predicted"/>